<keyword evidence="2" id="KW-0547">Nucleotide-binding</keyword>
<dbReference type="FunFam" id="3.40.50.300:FF:000366">
    <property type="entry name" value="GTPase, IMAP family member 2"/>
    <property type="match status" value="1"/>
</dbReference>
<dbReference type="PANTHER" id="PTHR10903:SF188">
    <property type="entry name" value="GTPASE IMAP FAMILY MEMBER 2-LIKE-RELATED"/>
    <property type="match status" value="1"/>
</dbReference>
<feature type="domain" description="AIG1-type G" evidence="5">
    <location>
        <begin position="1"/>
        <end position="194"/>
    </location>
</feature>
<dbReference type="InterPro" id="IPR006703">
    <property type="entry name" value="G_AIG1"/>
</dbReference>
<proteinExistence type="inferred from homology"/>
<keyword evidence="4" id="KW-0472">Membrane</keyword>
<dbReference type="InterPro" id="IPR045058">
    <property type="entry name" value="GIMA/IAN/Toc"/>
</dbReference>
<sequence length="257" mass="28823">IILVGITGAGKSATGNTILGRDAFRSEMSSASVTENCKKQKQNIGDRKILVIDTPGIFGSITGNEMTKQIKKCVEMSVPGPHAFLLVIRIGRFTPEERNAVKWIQENFGEDASMYTIVLFTHADQLKGKHLDEYIGENSDLLGLIETCRNRYLAFNNEERNDRTQVKKLLEKIDTMVEWNRGRYYTNEMFQTAQQNIKLKKYAKNAALGLGIVGGATCVGVAAAPGWIWKISKCMNSLCKHCFFICIYMTLIIIIKK</sequence>
<reference evidence="6" key="1">
    <citation type="submission" date="2025-08" db="UniProtKB">
        <authorList>
            <consortium name="Ensembl"/>
        </authorList>
    </citation>
    <scope>IDENTIFICATION</scope>
</reference>
<feature type="transmembrane region" description="Helical" evidence="4">
    <location>
        <begin position="235"/>
        <end position="255"/>
    </location>
</feature>
<evidence type="ECO:0000256" key="4">
    <source>
        <dbReference type="SAM" id="Phobius"/>
    </source>
</evidence>
<accession>A0A8B9R8Z9</accession>
<comment type="similarity">
    <text evidence="1">Belongs to the TRAFAC class TrmE-Era-EngA-EngB-Septin-like GTPase superfamily. AIG1/Toc34/Toc159-like paraseptin GTPase family. IAN subfamily.</text>
</comment>
<dbReference type="GO" id="GO:0005525">
    <property type="term" value="F:GTP binding"/>
    <property type="evidence" value="ECO:0007669"/>
    <property type="project" value="UniProtKB-KW"/>
</dbReference>
<evidence type="ECO:0000256" key="1">
    <source>
        <dbReference type="ARBA" id="ARBA00008535"/>
    </source>
</evidence>
<evidence type="ECO:0000313" key="7">
    <source>
        <dbReference type="Proteomes" id="UP000694621"/>
    </source>
</evidence>
<keyword evidence="4" id="KW-0812">Transmembrane</keyword>
<evidence type="ECO:0000259" key="5">
    <source>
        <dbReference type="PROSITE" id="PS51720"/>
    </source>
</evidence>
<dbReference type="SUPFAM" id="SSF52540">
    <property type="entry name" value="P-loop containing nucleoside triphosphate hydrolases"/>
    <property type="match status" value="1"/>
</dbReference>
<protein>
    <recommendedName>
        <fullName evidence="5">AIG1-type G domain-containing protein</fullName>
    </recommendedName>
</protein>
<evidence type="ECO:0000313" key="6">
    <source>
        <dbReference type="Ensembl" id="ENSAMXP00005025693.1"/>
    </source>
</evidence>
<dbReference type="PANTHER" id="PTHR10903">
    <property type="entry name" value="GTPASE, IMAP FAMILY MEMBER-RELATED"/>
    <property type="match status" value="1"/>
</dbReference>
<dbReference type="Gene3D" id="3.40.50.300">
    <property type="entry name" value="P-loop containing nucleotide triphosphate hydrolases"/>
    <property type="match status" value="1"/>
</dbReference>
<keyword evidence="3" id="KW-0342">GTP-binding</keyword>
<keyword evidence="4" id="KW-1133">Transmembrane helix</keyword>
<dbReference type="Pfam" id="PF04548">
    <property type="entry name" value="AIG1"/>
    <property type="match status" value="1"/>
</dbReference>
<feature type="transmembrane region" description="Helical" evidence="4">
    <location>
        <begin position="206"/>
        <end position="229"/>
    </location>
</feature>
<dbReference type="PROSITE" id="PS51720">
    <property type="entry name" value="G_AIG1"/>
    <property type="match status" value="1"/>
</dbReference>
<organism evidence="6 7">
    <name type="scientific">Astyanax mexicanus</name>
    <name type="common">Blind cave fish</name>
    <name type="synonym">Astyanax fasciatus mexicanus</name>
    <dbReference type="NCBI Taxonomy" id="7994"/>
    <lineage>
        <taxon>Eukaryota</taxon>
        <taxon>Metazoa</taxon>
        <taxon>Chordata</taxon>
        <taxon>Craniata</taxon>
        <taxon>Vertebrata</taxon>
        <taxon>Euteleostomi</taxon>
        <taxon>Actinopterygii</taxon>
        <taxon>Neopterygii</taxon>
        <taxon>Teleostei</taxon>
        <taxon>Ostariophysi</taxon>
        <taxon>Characiformes</taxon>
        <taxon>Characoidei</taxon>
        <taxon>Acestrorhamphidae</taxon>
        <taxon>Acestrorhamphinae</taxon>
        <taxon>Astyanax</taxon>
    </lineage>
</organism>
<evidence type="ECO:0000256" key="3">
    <source>
        <dbReference type="ARBA" id="ARBA00023134"/>
    </source>
</evidence>
<dbReference type="CDD" id="cd01852">
    <property type="entry name" value="AIG1"/>
    <property type="match status" value="1"/>
</dbReference>
<dbReference type="Ensembl" id="ENSAMXT00005028316.1">
    <property type="protein sequence ID" value="ENSAMXP00005025693.1"/>
    <property type="gene ID" value="ENSAMXG00005013012.1"/>
</dbReference>
<evidence type="ECO:0000256" key="2">
    <source>
        <dbReference type="ARBA" id="ARBA00022741"/>
    </source>
</evidence>
<name>A0A8B9R8Z9_ASTMX</name>
<dbReference type="Proteomes" id="UP000694621">
    <property type="component" value="Unplaced"/>
</dbReference>
<dbReference type="AlphaFoldDB" id="A0A8B9R8Z9"/>
<dbReference type="InterPro" id="IPR027417">
    <property type="entry name" value="P-loop_NTPase"/>
</dbReference>